<evidence type="ECO:0000256" key="2">
    <source>
        <dbReference type="ARBA" id="ARBA00022741"/>
    </source>
</evidence>
<dbReference type="FunFam" id="3.40.50.300:FF:000011">
    <property type="entry name" value="Putative ABC transporter ATP-binding component"/>
    <property type="match status" value="1"/>
</dbReference>
<dbReference type="SUPFAM" id="SSF52540">
    <property type="entry name" value="P-loop containing nucleoside triphosphate hydrolases"/>
    <property type="match status" value="2"/>
</dbReference>
<dbReference type="Pfam" id="PF12848">
    <property type="entry name" value="ABC_tran_Xtn"/>
    <property type="match status" value="1"/>
</dbReference>
<evidence type="ECO:0000256" key="3">
    <source>
        <dbReference type="ARBA" id="ARBA00022840"/>
    </source>
</evidence>
<evidence type="ECO:0000313" key="8">
    <source>
        <dbReference type="EMBL" id="SFP19455.1"/>
    </source>
</evidence>
<evidence type="ECO:0000313" key="9">
    <source>
        <dbReference type="Proteomes" id="UP000243745"/>
    </source>
</evidence>
<dbReference type="InterPro" id="IPR017871">
    <property type="entry name" value="ABC_transporter-like_CS"/>
</dbReference>
<dbReference type="NCBIfam" id="NF007921">
    <property type="entry name" value="PRK10636.1"/>
    <property type="match status" value="1"/>
</dbReference>
<keyword evidence="9" id="KW-1185">Reference proteome</keyword>
<dbReference type="Proteomes" id="UP000243745">
    <property type="component" value="Unassembled WGS sequence"/>
</dbReference>
<dbReference type="PROSITE" id="PS50893">
    <property type="entry name" value="ABC_TRANSPORTER_2"/>
    <property type="match status" value="2"/>
</dbReference>
<dbReference type="Gene3D" id="3.40.50.300">
    <property type="entry name" value="P-loop containing nucleotide triphosphate hydrolases"/>
    <property type="match status" value="2"/>
</dbReference>
<keyword evidence="2" id="KW-0547">Nucleotide-binding</keyword>
<feature type="domain" description="ABC transporter" evidence="7">
    <location>
        <begin position="2"/>
        <end position="246"/>
    </location>
</feature>
<feature type="domain" description="ABC transporter" evidence="7">
    <location>
        <begin position="313"/>
        <end position="527"/>
    </location>
</feature>
<dbReference type="EMBL" id="FOXF01000008">
    <property type="protein sequence ID" value="SFP19455.1"/>
    <property type="molecule type" value="Genomic_DNA"/>
</dbReference>
<dbReference type="SMART" id="SM00382">
    <property type="entry name" value="AAA"/>
    <property type="match status" value="2"/>
</dbReference>
<dbReference type="InterPro" id="IPR032524">
    <property type="entry name" value="ABC_tran_C"/>
</dbReference>
<feature type="region of interest" description="Disordered" evidence="6">
    <location>
        <begin position="526"/>
        <end position="554"/>
    </location>
</feature>
<dbReference type="InterPro" id="IPR050611">
    <property type="entry name" value="ABCF"/>
</dbReference>
<dbReference type="InterPro" id="IPR003439">
    <property type="entry name" value="ABC_transporter-like_ATP-bd"/>
</dbReference>
<dbReference type="NCBIfam" id="NF000355">
    <property type="entry name" value="ribo_prot_ABC_F"/>
    <property type="match status" value="1"/>
</dbReference>
<dbReference type="GO" id="GO:0016887">
    <property type="term" value="F:ATP hydrolysis activity"/>
    <property type="evidence" value="ECO:0007669"/>
    <property type="project" value="InterPro"/>
</dbReference>
<evidence type="ECO:0000256" key="1">
    <source>
        <dbReference type="ARBA" id="ARBA00022737"/>
    </source>
</evidence>
<evidence type="ECO:0000256" key="5">
    <source>
        <dbReference type="ARBA" id="ARBA00069073"/>
    </source>
</evidence>
<accession>A0A662ZFN9</accession>
<feature type="compositionally biased region" description="Basic and acidic residues" evidence="6">
    <location>
        <begin position="526"/>
        <end position="542"/>
    </location>
</feature>
<keyword evidence="1" id="KW-0677">Repeat</keyword>
<dbReference type="Pfam" id="PF16326">
    <property type="entry name" value="ABC_tran_CTD"/>
    <property type="match status" value="1"/>
</dbReference>
<dbReference type="RefSeq" id="WP_093140951.1">
    <property type="nucleotide sequence ID" value="NZ_FOXF01000008.1"/>
</dbReference>
<reference evidence="8 9" key="1">
    <citation type="submission" date="2016-10" db="EMBL/GenBank/DDBJ databases">
        <authorList>
            <person name="Varghese N."/>
            <person name="Submissions S."/>
        </authorList>
    </citation>
    <scope>NUCLEOTIDE SEQUENCE [LARGE SCALE GENOMIC DNA]</scope>
    <source>
        <strain evidence="8 9">DSM 1361</strain>
    </source>
</reference>
<sequence>MIYINNLEIMRGTNTLLKDATATIYPHKRVGLVGRNGCGKSTLFAAIKGELSPESGEIIIPNGWVISSVAQETPGLDKSALDYVIDGDTKYRNLQKMMEDAENSHNGMAMAEIHAELENIGAYTIKSRAETLLTGLGFSQEEYNSPVKNFSGGWRMRLNLAQALLCPSDLLLLDEPTNHLDLDTVIWLEDWLKNYSGTLIIISHDRDFLDNICTHIIHMENQKLNMYTGNFTSFEEERAHKINLQQALYEKQQAQLAHLQAFVDKFRYKATKAKQAQSRLKAMEKMERIVLAHYDSPFSFEFRDSTELPQTLVRMENLSAGYPDKTVLTDVKINLVPGSRIGLLGRNGAGKSTFIKTIAGTLPPLGGSVEIAKGIKVGYFAQHQLEYLDNDGTPLSHLTKLADNHKELELRSFLGGFGFSGDKALDKVEHFSGGEKARLVLALIVWQRPNLLLLDEPTNHLDLNMREAIILALSDFKGALIVVSHDRHLLKTTTNEFYLVSEGKVSQFNGDLDDYHNYLVELDKKNEQQKKELSRSQDEGKSSSKSAFKSKEQKKLEAEFRERLRPLKKEIENLDKKITKLTSEKKQLEIQLTDESIYNAEHKDELQKVLLQQSKVSSELEEAEMLWMEKSELLEQQTNEFNQYQNTD</sequence>
<dbReference type="AlphaFoldDB" id="A0A662ZFN9"/>
<dbReference type="PANTHER" id="PTHR19211">
    <property type="entry name" value="ATP-BINDING TRANSPORT PROTEIN-RELATED"/>
    <property type="match status" value="1"/>
</dbReference>
<dbReference type="InterPro" id="IPR003593">
    <property type="entry name" value="AAA+_ATPase"/>
</dbReference>
<protein>
    <recommendedName>
        <fullName evidence="5">Probable ATP-binding protein YheS</fullName>
    </recommendedName>
</protein>
<dbReference type="GO" id="GO:0003677">
    <property type="term" value="F:DNA binding"/>
    <property type="evidence" value="ECO:0007669"/>
    <property type="project" value="InterPro"/>
</dbReference>
<gene>
    <name evidence="8" type="ORF">SAMN02910344_00692</name>
</gene>
<dbReference type="PROSITE" id="PS00211">
    <property type="entry name" value="ABC_TRANSPORTER_1"/>
    <property type="match status" value="2"/>
</dbReference>
<dbReference type="OrthoDB" id="9762051at2"/>
<evidence type="ECO:0000256" key="4">
    <source>
        <dbReference type="ARBA" id="ARBA00061571"/>
    </source>
</evidence>
<evidence type="ECO:0000259" key="7">
    <source>
        <dbReference type="PROSITE" id="PS50893"/>
    </source>
</evidence>
<proteinExistence type="inferred from homology"/>
<dbReference type="Pfam" id="PF00005">
    <property type="entry name" value="ABC_tran"/>
    <property type="match status" value="2"/>
</dbReference>
<evidence type="ECO:0000256" key="6">
    <source>
        <dbReference type="SAM" id="MobiDB-lite"/>
    </source>
</evidence>
<dbReference type="InterPro" id="IPR032781">
    <property type="entry name" value="ABC_tran_Xtn"/>
</dbReference>
<dbReference type="FunFam" id="3.40.50.300:FF:002053">
    <property type="entry name" value="ABC transporter ATP-binding protein"/>
    <property type="match status" value="1"/>
</dbReference>
<comment type="similarity">
    <text evidence="4">Belongs to the ABC transporter superfamily. ABCF family. YheS subfamily.</text>
</comment>
<dbReference type="InterPro" id="IPR027417">
    <property type="entry name" value="P-loop_NTPase"/>
</dbReference>
<keyword evidence="3 8" id="KW-0067">ATP-binding</keyword>
<organism evidence="8 9">
    <name type="scientific">Ruminobacter amylophilus</name>
    <dbReference type="NCBI Taxonomy" id="867"/>
    <lineage>
        <taxon>Bacteria</taxon>
        <taxon>Pseudomonadati</taxon>
        <taxon>Pseudomonadota</taxon>
        <taxon>Gammaproteobacteria</taxon>
        <taxon>Aeromonadales</taxon>
        <taxon>Succinivibrionaceae</taxon>
        <taxon>Ruminobacter</taxon>
    </lineage>
</organism>
<dbReference type="PANTHER" id="PTHR19211:SF14">
    <property type="entry name" value="ATP-BINDING CASSETTE SUB-FAMILY F MEMBER 1"/>
    <property type="match status" value="1"/>
</dbReference>
<dbReference type="CDD" id="cd03221">
    <property type="entry name" value="ABCF_EF-3"/>
    <property type="match status" value="2"/>
</dbReference>
<name>A0A662ZFN9_9GAMM</name>
<dbReference type="GO" id="GO:0005524">
    <property type="term" value="F:ATP binding"/>
    <property type="evidence" value="ECO:0007669"/>
    <property type="project" value="UniProtKB-KW"/>
</dbReference>